<evidence type="ECO:0000313" key="2">
    <source>
        <dbReference type="EMBL" id="EGF11652.1"/>
    </source>
</evidence>
<feature type="region of interest" description="Disordered" evidence="1">
    <location>
        <begin position="1"/>
        <end position="47"/>
    </location>
</feature>
<dbReference type="Proteomes" id="UP000004105">
    <property type="component" value="Unassembled WGS sequence"/>
</dbReference>
<sequence length="69" mass="8184">MHIKHSRVGKKFRRPYIIRPSENPNAALRRKTPPRKPPPTQGGQYPLQYAPLWISRFLPPDGRRERIRT</sequence>
<dbReference type="AlphaFoldDB" id="F2BAN7"/>
<dbReference type="EMBL" id="AFAY01000012">
    <property type="protein sequence ID" value="EGF11652.1"/>
    <property type="molecule type" value="Genomic_DNA"/>
</dbReference>
<name>F2BAN7_9NEIS</name>
<organism evidence="2 3">
    <name type="scientific">Neisseria bacilliformis ATCC BAA-1200</name>
    <dbReference type="NCBI Taxonomy" id="888742"/>
    <lineage>
        <taxon>Bacteria</taxon>
        <taxon>Pseudomonadati</taxon>
        <taxon>Pseudomonadota</taxon>
        <taxon>Betaproteobacteria</taxon>
        <taxon>Neisseriales</taxon>
        <taxon>Neisseriaceae</taxon>
        <taxon>Neisseria</taxon>
    </lineage>
</organism>
<proteinExistence type="predicted"/>
<protein>
    <submittedName>
        <fullName evidence="2">Uncharacterized protein</fullName>
    </submittedName>
</protein>
<dbReference type="HOGENOM" id="CLU_2771582_0_0_4"/>
<keyword evidence="3" id="KW-1185">Reference proteome</keyword>
<reference evidence="2 3" key="1">
    <citation type="submission" date="2011-02" db="EMBL/GenBank/DDBJ databases">
        <authorList>
            <person name="Muzny D."/>
            <person name="Qin X."/>
            <person name="Deng J."/>
            <person name="Jiang H."/>
            <person name="Liu Y."/>
            <person name="Qu J."/>
            <person name="Song X.-Z."/>
            <person name="Zhang L."/>
            <person name="Thornton R."/>
            <person name="Coyle M."/>
            <person name="Francisco L."/>
            <person name="Jackson L."/>
            <person name="Javaid M."/>
            <person name="Korchina V."/>
            <person name="Kovar C."/>
            <person name="Mata R."/>
            <person name="Mathew T."/>
            <person name="Ngo R."/>
            <person name="Nguyen L."/>
            <person name="Nguyen N."/>
            <person name="Okwuonu G."/>
            <person name="Ongeri F."/>
            <person name="Pham C."/>
            <person name="Simmons D."/>
            <person name="Wilczek-Boney K."/>
            <person name="Hale W."/>
            <person name="Jakkamsetti A."/>
            <person name="Pham P."/>
            <person name="Ruth R."/>
            <person name="San Lucas F."/>
            <person name="Warren J."/>
            <person name="Zhang J."/>
            <person name="Zhao Z."/>
            <person name="Zhou C."/>
            <person name="Zhu D."/>
            <person name="Lee S."/>
            <person name="Bess C."/>
            <person name="Blankenburg K."/>
            <person name="Forbes L."/>
            <person name="Fu Q."/>
            <person name="Gubbala S."/>
            <person name="Hirani K."/>
            <person name="Jayaseelan J.C."/>
            <person name="Lara F."/>
            <person name="Munidasa M."/>
            <person name="Palculict T."/>
            <person name="Patil S."/>
            <person name="Pu L.-L."/>
            <person name="Saada N."/>
            <person name="Tang L."/>
            <person name="Weissenberger G."/>
            <person name="Zhu Y."/>
            <person name="Hemphill L."/>
            <person name="Shang Y."/>
            <person name="Youmans B."/>
            <person name="Ayvaz T."/>
            <person name="Ross M."/>
            <person name="Santibanez J."/>
            <person name="Aqrawi P."/>
            <person name="Gross S."/>
            <person name="Joshi V."/>
            <person name="Fowler G."/>
            <person name="Nazareth L."/>
            <person name="Reid J."/>
            <person name="Worley K."/>
            <person name="Petrosino J."/>
            <person name="Highlander S."/>
            <person name="Gibbs R."/>
        </authorList>
    </citation>
    <scope>NUCLEOTIDE SEQUENCE [LARGE SCALE GENOMIC DNA]</scope>
    <source>
        <strain evidence="2 3">ATCC BAA-1200</strain>
    </source>
</reference>
<comment type="caution">
    <text evidence="2">The sequence shown here is derived from an EMBL/GenBank/DDBJ whole genome shotgun (WGS) entry which is preliminary data.</text>
</comment>
<feature type="compositionally biased region" description="Basic residues" evidence="1">
    <location>
        <begin position="1"/>
        <end position="16"/>
    </location>
</feature>
<evidence type="ECO:0000313" key="3">
    <source>
        <dbReference type="Proteomes" id="UP000004105"/>
    </source>
</evidence>
<evidence type="ECO:0000256" key="1">
    <source>
        <dbReference type="SAM" id="MobiDB-lite"/>
    </source>
</evidence>
<gene>
    <name evidence="2" type="ORF">HMPREF9123_0768</name>
</gene>
<accession>F2BAN7</accession>